<dbReference type="Proteomes" id="UP000283895">
    <property type="component" value="Unassembled WGS sequence"/>
</dbReference>
<feature type="compositionally biased region" description="Basic and acidic residues" evidence="2">
    <location>
        <begin position="471"/>
        <end position="481"/>
    </location>
</feature>
<evidence type="ECO:0000256" key="1">
    <source>
        <dbReference type="ARBA" id="ARBA00023242"/>
    </source>
</evidence>
<dbReference type="AlphaFoldDB" id="A0A423WMD3"/>
<feature type="region of interest" description="Disordered" evidence="2">
    <location>
        <begin position="462"/>
        <end position="481"/>
    </location>
</feature>
<name>A0A423WMD3_9PEZI</name>
<dbReference type="PANTHER" id="PTHR46910">
    <property type="entry name" value="TRANSCRIPTION FACTOR PDR1"/>
    <property type="match status" value="1"/>
</dbReference>
<dbReference type="CDD" id="cd12148">
    <property type="entry name" value="fungal_TF_MHR"/>
    <property type="match status" value="1"/>
</dbReference>
<feature type="region of interest" description="Disordered" evidence="2">
    <location>
        <begin position="143"/>
        <end position="164"/>
    </location>
</feature>
<keyword evidence="3" id="KW-0472">Membrane</keyword>
<evidence type="ECO:0000256" key="3">
    <source>
        <dbReference type="SAM" id="Phobius"/>
    </source>
</evidence>
<dbReference type="InterPro" id="IPR050987">
    <property type="entry name" value="AtrR-like"/>
</dbReference>
<accession>A0A423WMD3</accession>
<keyword evidence="3" id="KW-0812">Transmembrane</keyword>
<dbReference type="GO" id="GO:0003700">
    <property type="term" value="F:DNA-binding transcription factor activity"/>
    <property type="evidence" value="ECO:0007669"/>
    <property type="project" value="InterPro"/>
</dbReference>
<keyword evidence="5" id="KW-1185">Reference proteome</keyword>
<dbReference type="PANTHER" id="PTHR46910:SF9">
    <property type="entry name" value="MISCELLANEOUS ZN(II)2CYS6 TRANSCRIPTION FACTOR (EUROFUNG)"/>
    <property type="match status" value="1"/>
</dbReference>
<gene>
    <name evidence="4" type="ORF">VMCG_05040</name>
</gene>
<dbReference type="STRING" id="356882.A0A423WMD3"/>
<proteinExistence type="predicted"/>
<protein>
    <recommendedName>
        <fullName evidence="6">Transcription factor domain-containing protein</fullName>
    </recommendedName>
</protein>
<evidence type="ECO:0008006" key="6">
    <source>
        <dbReference type="Google" id="ProtNLM"/>
    </source>
</evidence>
<sequence length="585" mass="64018">MSEEEAETASIALRSQTADMHAVQALSSQMPISREEQEVRYAALPEVVLIILPVPAHLDSLALTIFHRGIPAGYVNALEKRLAETERALFFALAEIHAGTVARDDYGSPALRQAMGDSVLSDPTPTTQQDKAKLMASWARQYEDDWSQTEPHSPTERARKRRRTAAIRHPRNQEIGLMRDGSGPDRPSFVGSGSGIYFVRAVYDILARSSGATTGVQSQLVPGEDDHLVDTHEPGLGSENPPGNGECASFWRADEVVPSGGSEASTITFEAMVDWTRSYFEIWHPAFPVLHGPEALEILEHVATNGIESLSSPDSAIVRAMISISLADARQVGPVRGREASALGPVPSDLVFHNLDHVAKSLLFVLGCPASLKNLQASLCVELFLVTMLKLNMASRLGGLVVRPYQLQLLTLLSKHAQIRGMILELRHKSVHVRQDSVERALYVQSRLTRWANEVHEVIIGEGTDDEDDSREQPEGQRGKYDGAISPLYQTLLIILQHDSTIALNRPLLAKKPATSASQAALQACICASRAIIETIDSPHLVKKDDNSMNTIVVWPLLTWSVWMSCFILTYAALEGVTSVSSAQK</sequence>
<organism evidence="4 5">
    <name type="scientific">Cytospora schulzeri</name>
    <dbReference type="NCBI Taxonomy" id="448051"/>
    <lineage>
        <taxon>Eukaryota</taxon>
        <taxon>Fungi</taxon>
        <taxon>Dikarya</taxon>
        <taxon>Ascomycota</taxon>
        <taxon>Pezizomycotina</taxon>
        <taxon>Sordariomycetes</taxon>
        <taxon>Sordariomycetidae</taxon>
        <taxon>Diaporthales</taxon>
        <taxon>Cytosporaceae</taxon>
        <taxon>Cytospora</taxon>
    </lineage>
</organism>
<feature type="transmembrane region" description="Helical" evidence="3">
    <location>
        <begin position="553"/>
        <end position="574"/>
    </location>
</feature>
<comment type="caution">
    <text evidence="4">The sequence shown here is derived from an EMBL/GenBank/DDBJ whole genome shotgun (WGS) entry which is preliminary data.</text>
</comment>
<reference evidence="4 5" key="1">
    <citation type="submission" date="2015-09" db="EMBL/GenBank/DDBJ databases">
        <title>Host preference determinants of Valsa canker pathogens revealed by comparative genomics.</title>
        <authorList>
            <person name="Yin Z."/>
            <person name="Huang L."/>
        </authorList>
    </citation>
    <scope>NUCLEOTIDE SEQUENCE [LARGE SCALE GENOMIC DNA]</scope>
    <source>
        <strain evidence="4 5">03-1</strain>
    </source>
</reference>
<keyword evidence="1" id="KW-0539">Nucleus</keyword>
<dbReference type="OrthoDB" id="3266505at2759"/>
<evidence type="ECO:0000313" key="5">
    <source>
        <dbReference type="Proteomes" id="UP000283895"/>
    </source>
</evidence>
<evidence type="ECO:0000313" key="4">
    <source>
        <dbReference type="EMBL" id="ROW04503.1"/>
    </source>
</evidence>
<keyword evidence="3" id="KW-1133">Transmembrane helix</keyword>
<evidence type="ECO:0000256" key="2">
    <source>
        <dbReference type="SAM" id="MobiDB-lite"/>
    </source>
</evidence>
<dbReference type="EMBL" id="LKEA01000014">
    <property type="protein sequence ID" value="ROW04503.1"/>
    <property type="molecule type" value="Genomic_DNA"/>
</dbReference>